<gene>
    <name evidence="2" type="ORF">SOCE26_073640</name>
</gene>
<feature type="compositionally biased region" description="Basic residues" evidence="1">
    <location>
        <begin position="73"/>
        <end position="82"/>
    </location>
</feature>
<evidence type="ECO:0000313" key="3">
    <source>
        <dbReference type="Proteomes" id="UP000238348"/>
    </source>
</evidence>
<evidence type="ECO:0000256" key="1">
    <source>
        <dbReference type="SAM" id="MobiDB-lite"/>
    </source>
</evidence>
<name>A0A2L0F2R0_SORCE</name>
<dbReference type="Proteomes" id="UP000238348">
    <property type="component" value="Chromosome"/>
</dbReference>
<dbReference type="EMBL" id="CP012673">
    <property type="protein sequence ID" value="AUX45868.1"/>
    <property type="molecule type" value="Genomic_DNA"/>
</dbReference>
<reference evidence="2 3" key="1">
    <citation type="submission" date="2015-09" db="EMBL/GenBank/DDBJ databases">
        <title>Sorangium comparison.</title>
        <authorList>
            <person name="Zaburannyi N."/>
            <person name="Bunk B."/>
            <person name="Overmann J."/>
            <person name="Mueller R."/>
        </authorList>
    </citation>
    <scope>NUCLEOTIDE SEQUENCE [LARGE SCALE GENOMIC DNA]</scope>
    <source>
        <strain evidence="2 3">So ce26</strain>
    </source>
</reference>
<proteinExistence type="predicted"/>
<feature type="compositionally biased region" description="Basic and acidic residues" evidence="1">
    <location>
        <begin position="83"/>
        <end position="96"/>
    </location>
</feature>
<accession>A0A2L0F2R0</accession>
<sequence length="119" mass="13344">MWGEIHVISRRLCCRADGLGGRAMLMDPESPWDRRAPEVLHQVEPDGPVGSSWSFTARPDDPDRPGLGGARKAAPHRGRQHQVARDDRSWAAARREPSMHGSIIEISSLFQEGERIWVL</sequence>
<evidence type="ECO:0000313" key="2">
    <source>
        <dbReference type="EMBL" id="AUX45868.1"/>
    </source>
</evidence>
<protein>
    <submittedName>
        <fullName evidence="2">Uncharacterized protein</fullName>
    </submittedName>
</protein>
<organism evidence="2 3">
    <name type="scientific">Sorangium cellulosum</name>
    <name type="common">Polyangium cellulosum</name>
    <dbReference type="NCBI Taxonomy" id="56"/>
    <lineage>
        <taxon>Bacteria</taxon>
        <taxon>Pseudomonadati</taxon>
        <taxon>Myxococcota</taxon>
        <taxon>Polyangia</taxon>
        <taxon>Polyangiales</taxon>
        <taxon>Polyangiaceae</taxon>
        <taxon>Sorangium</taxon>
    </lineage>
</organism>
<dbReference type="AlphaFoldDB" id="A0A2L0F2R0"/>
<feature type="region of interest" description="Disordered" evidence="1">
    <location>
        <begin position="44"/>
        <end position="96"/>
    </location>
</feature>